<accession>A0A0E9N337</accession>
<reference evidence="2 3" key="1">
    <citation type="submission" date="2015-04" db="EMBL/GenBank/DDBJ databases">
        <title>Whole genome shotgun sequence of Flavihumibacter petaseus NBRC 106054.</title>
        <authorList>
            <person name="Miyazawa S."/>
            <person name="Hosoyama A."/>
            <person name="Hashimoto M."/>
            <person name="Noguchi M."/>
            <person name="Tsuchikane K."/>
            <person name="Ohji S."/>
            <person name="Yamazoe A."/>
            <person name="Ichikawa N."/>
            <person name="Kimura A."/>
            <person name="Fujita N."/>
        </authorList>
    </citation>
    <scope>NUCLEOTIDE SEQUENCE [LARGE SCALE GENOMIC DNA]</scope>
    <source>
        <strain evidence="2 3">NBRC 106054</strain>
    </source>
</reference>
<feature type="signal peptide" evidence="1">
    <location>
        <begin position="1"/>
        <end position="22"/>
    </location>
</feature>
<dbReference type="PANTHER" id="PTHR35841">
    <property type="entry name" value="PHOSPHONATES-BINDING PERIPLASMIC PROTEIN"/>
    <property type="match status" value="1"/>
</dbReference>
<dbReference type="SUPFAM" id="SSF53850">
    <property type="entry name" value="Periplasmic binding protein-like II"/>
    <property type="match status" value="1"/>
</dbReference>
<organism evidence="2 3">
    <name type="scientific">Flavihumibacter petaseus NBRC 106054</name>
    <dbReference type="NCBI Taxonomy" id="1220578"/>
    <lineage>
        <taxon>Bacteria</taxon>
        <taxon>Pseudomonadati</taxon>
        <taxon>Bacteroidota</taxon>
        <taxon>Chitinophagia</taxon>
        <taxon>Chitinophagales</taxon>
        <taxon>Chitinophagaceae</taxon>
        <taxon>Flavihumibacter</taxon>
    </lineage>
</organism>
<evidence type="ECO:0000256" key="1">
    <source>
        <dbReference type="SAM" id="SignalP"/>
    </source>
</evidence>
<sequence length="303" mass="32881">MIIFRHWITAALLFAASGSLCRAVGQQRPYIFATYTYSTNNRLANLGPLVQYLSQATGREFRAVSYPTVSALISAIQHDSVDFAMMNTSGYLILQRKTPGKAKPLVNLDMQGSAGTNYGGCLIALKSAGYTRLSDLRLVQGRPSLALVNSSSTSGNLVPRLLFNSAGIANPDSSFSLTYAGTHKKVVEAVLSGNAVLGGCGCAEIDSARIHQGFSGKAVAIDSFNNIPLGPVVYRSGTSEPFRHQVSALLTNLNEKDPGVFVNFCNGWTEFKGARGFRKISDQEYDQFRKMFGSNTRLWQLIE</sequence>
<proteinExistence type="predicted"/>
<gene>
    <name evidence="2" type="ORF">FPE01S_03_02460</name>
</gene>
<name>A0A0E9N337_9BACT</name>
<dbReference type="EMBL" id="BBWV01000003">
    <property type="protein sequence ID" value="GAO44208.1"/>
    <property type="molecule type" value="Genomic_DNA"/>
</dbReference>
<dbReference type="PANTHER" id="PTHR35841:SF1">
    <property type="entry name" value="PHOSPHONATES-BINDING PERIPLASMIC PROTEIN"/>
    <property type="match status" value="1"/>
</dbReference>
<dbReference type="OrthoDB" id="9781943at2"/>
<feature type="chain" id="PRO_5002430185" evidence="1">
    <location>
        <begin position="23"/>
        <end position="303"/>
    </location>
</feature>
<dbReference type="Proteomes" id="UP000033121">
    <property type="component" value="Unassembled WGS sequence"/>
</dbReference>
<protein>
    <submittedName>
        <fullName evidence="2">Putative ABC transporter substrate-binding protein</fullName>
    </submittedName>
</protein>
<dbReference type="STRING" id="1220578.FPE01S_03_02460"/>
<evidence type="ECO:0000313" key="2">
    <source>
        <dbReference type="EMBL" id="GAO44208.1"/>
    </source>
</evidence>
<dbReference type="RefSeq" id="WP_046370167.1">
    <property type="nucleotide sequence ID" value="NZ_BBWV01000003.1"/>
</dbReference>
<comment type="caution">
    <text evidence="2">The sequence shown here is derived from an EMBL/GenBank/DDBJ whole genome shotgun (WGS) entry which is preliminary data.</text>
</comment>
<evidence type="ECO:0000313" key="3">
    <source>
        <dbReference type="Proteomes" id="UP000033121"/>
    </source>
</evidence>
<dbReference type="Gene3D" id="3.40.190.10">
    <property type="entry name" value="Periplasmic binding protein-like II"/>
    <property type="match status" value="2"/>
</dbReference>
<dbReference type="Pfam" id="PF12974">
    <property type="entry name" value="Phosphonate-bd"/>
    <property type="match status" value="1"/>
</dbReference>
<keyword evidence="1" id="KW-0732">Signal</keyword>
<keyword evidence="3" id="KW-1185">Reference proteome</keyword>
<dbReference type="AlphaFoldDB" id="A0A0E9N337"/>